<comment type="caution">
    <text evidence="4">The sequence shown here is derived from an EMBL/GenBank/DDBJ whole genome shotgun (WGS) entry which is preliminary data.</text>
</comment>
<dbReference type="Proteomes" id="UP000517916">
    <property type="component" value="Unassembled WGS sequence"/>
</dbReference>
<dbReference type="PANTHER" id="PTHR42748">
    <property type="entry name" value="NITROGEN METABOLITE REPRESSION PROTEIN NMRA FAMILY MEMBER"/>
    <property type="match status" value="1"/>
</dbReference>
<protein>
    <submittedName>
        <fullName evidence="4">Uncharacterized protein YbjT (DUF2867 family)</fullName>
    </submittedName>
</protein>
<dbReference type="InterPro" id="IPR008030">
    <property type="entry name" value="NmrA-like"/>
</dbReference>
<reference evidence="4 5" key="1">
    <citation type="submission" date="2020-08" db="EMBL/GenBank/DDBJ databases">
        <title>Genomic Encyclopedia of Archaeal and Bacterial Type Strains, Phase II (KMG-II): from individual species to whole genera.</title>
        <authorList>
            <person name="Goeker M."/>
        </authorList>
    </citation>
    <scope>NUCLEOTIDE SEQUENCE [LARGE SCALE GENOMIC DNA]</scope>
    <source>
        <strain evidence="4 5">DSM 43850</strain>
    </source>
</reference>
<gene>
    <name evidence="4" type="ORF">BC739_002621</name>
</gene>
<keyword evidence="2" id="KW-0521">NADP</keyword>
<organism evidence="4 5">
    <name type="scientific">Kutzneria viridogrisea</name>
    <dbReference type="NCBI Taxonomy" id="47990"/>
    <lineage>
        <taxon>Bacteria</taxon>
        <taxon>Bacillati</taxon>
        <taxon>Actinomycetota</taxon>
        <taxon>Actinomycetes</taxon>
        <taxon>Pseudonocardiales</taxon>
        <taxon>Pseudonocardiaceae</taxon>
        <taxon>Kutzneria</taxon>
    </lineage>
</organism>
<dbReference type="InterPro" id="IPR051164">
    <property type="entry name" value="NmrA-like_oxidored"/>
</dbReference>
<dbReference type="Gene3D" id="3.40.50.720">
    <property type="entry name" value="NAD(P)-binding Rossmann-like Domain"/>
    <property type="match status" value="1"/>
</dbReference>
<evidence type="ECO:0000256" key="2">
    <source>
        <dbReference type="ARBA" id="ARBA00022857"/>
    </source>
</evidence>
<dbReference type="Pfam" id="PF05368">
    <property type="entry name" value="NmrA"/>
    <property type="match status" value="1"/>
</dbReference>
<evidence type="ECO:0000313" key="4">
    <source>
        <dbReference type="EMBL" id="MBA8925422.1"/>
    </source>
</evidence>
<proteinExistence type="inferred from homology"/>
<dbReference type="EMBL" id="JACJID010000002">
    <property type="protein sequence ID" value="MBA8925422.1"/>
    <property type="molecule type" value="Genomic_DNA"/>
</dbReference>
<comment type="similarity">
    <text evidence="1">Belongs to the NmrA-type oxidoreductase family.</text>
</comment>
<feature type="domain" description="NmrA-like" evidence="3">
    <location>
        <begin position="3"/>
        <end position="257"/>
    </location>
</feature>
<dbReference type="Gene3D" id="3.90.25.10">
    <property type="entry name" value="UDP-galactose 4-epimerase, domain 1"/>
    <property type="match status" value="1"/>
</dbReference>
<evidence type="ECO:0000256" key="1">
    <source>
        <dbReference type="ARBA" id="ARBA00006328"/>
    </source>
</evidence>
<dbReference type="CDD" id="cd05251">
    <property type="entry name" value="NmrA_like_SDR_a"/>
    <property type="match status" value="1"/>
</dbReference>
<sequence>MKKLLVTVSGATGTQGGALARTLLRRGHRVRAMTRTPARAEPLRQLGAEVVTADFDEPASLDAAVSGADAVFVMSTPFEADLDAEVRQGRALVDAAARARVPHTVFSSATNADRDTGIPHFDSKYRIERHLAEVTEDWTVLAPAAFMDNFLTGHSLKSLQRNVFAFPMRAWTPLQLIPASDIAEFAALTMERREQFLGKRVDIASDECTGDQIAGALSGVTGRPIQFERVPIEVVRGFSTDLAAMFEYFDSVGMDVDIPALRAAYPEVGWHTFTNWAASTLP</sequence>
<evidence type="ECO:0000259" key="3">
    <source>
        <dbReference type="Pfam" id="PF05368"/>
    </source>
</evidence>
<evidence type="ECO:0000313" key="5">
    <source>
        <dbReference type="Proteomes" id="UP000517916"/>
    </source>
</evidence>
<accession>A0ABR6BEZ3</accession>
<keyword evidence="5" id="KW-1185">Reference proteome</keyword>
<dbReference type="PANTHER" id="PTHR42748:SF7">
    <property type="entry name" value="NMRA LIKE REDOX SENSOR 1-RELATED"/>
    <property type="match status" value="1"/>
</dbReference>
<dbReference type="InterPro" id="IPR036291">
    <property type="entry name" value="NAD(P)-bd_dom_sf"/>
</dbReference>
<dbReference type="SUPFAM" id="SSF51735">
    <property type="entry name" value="NAD(P)-binding Rossmann-fold domains"/>
    <property type="match status" value="1"/>
</dbReference>
<name>A0ABR6BEZ3_9PSEU</name>
<dbReference type="RefSeq" id="WP_182837332.1">
    <property type="nucleotide sequence ID" value="NZ_BAAABQ010000084.1"/>
</dbReference>